<sequence length="173" mass="20523">MSMNSIFLLVSNLREHSKVSFNRFLSTTALLCKNRAGKYKATIDHTKMLTYEMAQKPHHIGVRKAWLSWHTHNLEEFRQRQPYQVAQDEIIRRFVRGFFIDFIPADGREIVIKRRGNCVFVTGFLHYGVFLHSRKIYWLYGFAEEFLSLVLKQPVKLEMQFVPDQKSLAYTYV</sequence>
<dbReference type="Proteomes" id="UP000046393">
    <property type="component" value="Unplaced"/>
</dbReference>
<comment type="similarity">
    <text evidence="2">Belongs to the universal ribosomal protein uS3 family.</text>
</comment>
<dbReference type="InterPro" id="IPR026146">
    <property type="entry name" value="Ribosomal_uS3m"/>
</dbReference>
<evidence type="ECO:0000256" key="2">
    <source>
        <dbReference type="ARBA" id="ARBA00010761"/>
    </source>
</evidence>
<dbReference type="Pfam" id="PF14955">
    <property type="entry name" value="MRP-S24"/>
    <property type="match status" value="1"/>
</dbReference>
<evidence type="ECO:0000256" key="5">
    <source>
        <dbReference type="ARBA" id="ARBA00023128"/>
    </source>
</evidence>
<evidence type="ECO:0000313" key="7">
    <source>
        <dbReference type="Proteomes" id="UP000046393"/>
    </source>
</evidence>
<proteinExistence type="inferred from homology"/>
<dbReference type="GO" id="GO:0005840">
    <property type="term" value="C:ribosome"/>
    <property type="evidence" value="ECO:0007669"/>
    <property type="project" value="UniProtKB-KW"/>
</dbReference>
<keyword evidence="6" id="KW-0687">Ribonucleoprotein</keyword>
<dbReference type="STRING" id="451379.A0A0N5ARU0"/>
<evidence type="ECO:0000256" key="4">
    <source>
        <dbReference type="ARBA" id="ARBA00022980"/>
    </source>
</evidence>
<dbReference type="PANTHER" id="PTHR21244">
    <property type="entry name" value="MITOCHONDRIAL 28S RIBOSOMAL PROTEIN S24"/>
    <property type="match status" value="1"/>
</dbReference>
<dbReference type="AlphaFoldDB" id="A0A0N5ARU0"/>
<accession>A0A0N5ARU0</accession>
<keyword evidence="4" id="KW-0689">Ribosomal protein</keyword>
<dbReference type="WBParaSite" id="SMUV_0000748301-mRNA-1">
    <property type="protein sequence ID" value="SMUV_0000748301-mRNA-1"/>
    <property type="gene ID" value="SMUV_0000748301"/>
</dbReference>
<organism evidence="7 8">
    <name type="scientific">Syphacia muris</name>
    <dbReference type="NCBI Taxonomy" id="451379"/>
    <lineage>
        <taxon>Eukaryota</taxon>
        <taxon>Metazoa</taxon>
        <taxon>Ecdysozoa</taxon>
        <taxon>Nematoda</taxon>
        <taxon>Chromadorea</taxon>
        <taxon>Rhabditida</taxon>
        <taxon>Spirurina</taxon>
        <taxon>Oxyuridomorpha</taxon>
        <taxon>Oxyuroidea</taxon>
        <taxon>Oxyuridae</taxon>
        <taxon>Syphacia</taxon>
    </lineage>
</organism>
<evidence type="ECO:0000256" key="1">
    <source>
        <dbReference type="ARBA" id="ARBA00004173"/>
    </source>
</evidence>
<keyword evidence="7" id="KW-1185">Reference proteome</keyword>
<dbReference type="GO" id="GO:0005739">
    <property type="term" value="C:mitochondrion"/>
    <property type="evidence" value="ECO:0007669"/>
    <property type="project" value="UniProtKB-SubCell"/>
</dbReference>
<reference evidence="8" key="1">
    <citation type="submission" date="2017-02" db="UniProtKB">
        <authorList>
            <consortium name="WormBaseParasite"/>
        </authorList>
    </citation>
    <scope>IDENTIFICATION</scope>
</reference>
<dbReference type="GO" id="GO:1990904">
    <property type="term" value="C:ribonucleoprotein complex"/>
    <property type="evidence" value="ECO:0007669"/>
    <property type="project" value="UniProtKB-KW"/>
</dbReference>
<protein>
    <submittedName>
        <fullName evidence="8">28S ribosomal protein S24, mitochondrial</fullName>
    </submittedName>
</protein>
<keyword evidence="3" id="KW-0809">Transit peptide</keyword>
<evidence type="ECO:0000313" key="8">
    <source>
        <dbReference type="WBParaSite" id="SMUV_0000748301-mRNA-1"/>
    </source>
</evidence>
<dbReference type="PANTHER" id="PTHR21244:SF1">
    <property type="entry name" value="SMALL RIBOSOMAL SUBUNIT PROTEIN US3M"/>
    <property type="match status" value="1"/>
</dbReference>
<keyword evidence="5" id="KW-0496">Mitochondrion</keyword>
<name>A0A0N5ARU0_9BILA</name>
<evidence type="ECO:0000256" key="3">
    <source>
        <dbReference type="ARBA" id="ARBA00022946"/>
    </source>
</evidence>
<evidence type="ECO:0000256" key="6">
    <source>
        <dbReference type="ARBA" id="ARBA00023274"/>
    </source>
</evidence>
<comment type="subcellular location">
    <subcellularLocation>
        <location evidence="1">Mitochondrion</location>
    </subcellularLocation>
</comment>
<dbReference type="GO" id="GO:0006412">
    <property type="term" value="P:translation"/>
    <property type="evidence" value="ECO:0007669"/>
    <property type="project" value="TreeGrafter"/>
</dbReference>